<dbReference type="GO" id="GO:0009055">
    <property type="term" value="F:electron transfer activity"/>
    <property type="evidence" value="ECO:0007669"/>
    <property type="project" value="InterPro"/>
</dbReference>
<organism evidence="2">
    <name type="scientific">marine metagenome</name>
    <dbReference type="NCBI Taxonomy" id="408172"/>
    <lineage>
        <taxon>unclassified sequences</taxon>
        <taxon>metagenomes</taxon>
        <taxon>ecological metagenomes</taxon>
    </lineage>
</organism>
<dbReference type="InterPro" id="IPR012255">
    <property type="entry name" value="ETF_b"/>
</dbReference>
<protein>
    <recommendedName>
        <fullName evidence="1">Electron transfer flavoprotein alpha/beta-subunit N-terminal domain-containing protein</fullName>
    </recommendedName>
</protein>
<dbReference type="InterPro" id="IPR014729">
    <property type="entry name" value="Rossmann-like_a/b/a_fold"/>
</dbReference>
<name>A0A381UHJ4_9ZZZZ</name>
<dbReference type="InterPro" id="IPR014730">
    <property type="entry name" value="ETF_a/b_N"/>
</dbReference>
<evidence type="ECO:0000313" key="2">
    <source>
        <dbReference type="EMBL" id="SVA27645.1"/>
    </source>
</evidence>
<reference evidence="2" key="1">
    <citation type="submission" date="2018-05" db="EMBL/GenBank/DDBJ databases">
        <authorList>
            <person name="Lanie J.A."/>
            <person name="Ng W.-L."/>
            <person name="Kazmierczak K.M."/>
            <person name="Andrzejewski T.M."/>
            <person name="Davidsen T.M."/>
            <person name="Wayne K.J."/>
            <person name="Tettelin H."/>
            <person name="Glass J.I."/>
            <person name="Rusch D."/>
            <person name="Podicherti R."/>
            <person name="Tsui H.-C.T."/>
            <person name="Winkler M.E."/>
        </authorList>
    </citation>
    <scope>NUCLEOTIDE SEQUENCE</scope>
</reference>
<dbReference type="PANTHER" id="PTHR21294:SF17">
    <property type="entry name" value="PROTEIN FIXA"/>
    <property type="match status" value="1"/>
</dbReference>
<dbReference type="EMBL" id="UINC01006456">
    <property type="protein sequence ID" value="SVA27645.1"/>
    <property type="molecule type" value="Genomic_DNA"/>
</dbReference>
<sequence>MAFNIIVCAKQVIDPETPASAFNVDEDARRVVPAQGIPPVVNGFDENAVEAALKIKESIDDAAVTVISTGTEFVMDVMKKPLSMGADNMVLVQDDACTDLDAFSTVRILTTMIGRLGDFDLIICGQQASDWDNAHVPLGIAETLGLPCLTEVRAIEIGDDTVTVNSSRSDGYEVFESSMPALITVNNEVGQPRYPTLRGIMQASRKTPEILSIEDVGLNSKDLTPVIALSDLFVPTSDKQCEIIEGEDDADSGRLLALRLREEKII</sequence>
<dbReference type="AlphaFoldDB" id="A0A381UHJ4"/>
<dbReference type="SMART" id="SM00893">
    <property type="entry name" value="ETF"/>
    <property type="match status" value="1"/>
</dbReference>
<dbReference type="Pfam" id="PF01012">
    <property type="entry name" value="ETF"/>
    <property type="match status" value="1"/>
</dbReference>
<dbReference type="Gene3D" id="3.40.50.620">
    <property type="entry name" value="HUPs"/>
    <property type="match status" value="1"/>
</dbReference>
<feature type="domain" description="Electron transfer flavoprotein alpha/beta-subunit N-terminal" evidence="1">
    <location>
        <begin position="29"/>
        <end position="220"/>
    </location>
</feature>
<dbReference type="CDD" id="cd01714">
    <property type="entry name" value="ETF_beta"/>
    <property type="match status" value="1"/>
</dbReference>
<dbReference type="PIRSF" id="PIRSF000090">
    <property type="entry name" value="Beta-ETF"/>
    <property type="match status" value="1"/>
</dbReference>
<evidence type="ECO:0000259" key="1">
    <source>
        <dbReference type="SMART" id="SM00893"/>
    </source>
</evidence>
<accession>A0A381UHJ4</accession>
<gene>
    <name evidence="2" type="ORF">METZ01_LOCUS80499</name>
</gene>
<dbReference type="PANTHER" id="PTHR21294">
    <property type="entry name" value="ELECTRON TRANSFER FLAVOPROTEIN BETA-SUBUNIT"/>
    <property type="match status" value="1"/>
</dbReference>
<dbReference type="InterPro" id="IPR033948">
    <property type="entry name" value="ETF_beta_N"/>
</dbReference>
<proteinExistence type="predicted"/>
<dbReference type="SUPFAM" id="SSF52402">
    <property type="entry name" value="Adenine nucleotide alpha hydrolases-like"/>
    <property type="match status" value="1"/>
</dbReference>